<feature type="region of interest" description="Disordered" evidence="1">
    <location>
        <begin position="149"/>
        <end position="186"/>
    </location>
</feature>
<protein>
    <recommendedName>
        <fullName evidence="2">OCIA domain-containing protein</fullName>
    </recommendedName>
</protein>
<dbReference type="PANTHER" id="PTHR13336">
    <property type="entry name" value="OVARIAN CARCINOMA IMMUNOREACTIVE ANTIGEN"/>
    <property type="match status" value="1"/>
</dbReference>
<evidence type="ECO:0000256" key="1">
    <source>
        <dbReference type="SAM" id="MobiDB-lite"/>
    </source>
</evidence>
<dbReference type="Pfam" id="PF07051">
    <property type="entry name" value="OCIA"/>
    <property type="match status" value="1"/>
</dbReference>
<gene>
    <name evidence="3" type="ORF">g.12373</name>
</gene>
<dbReference type="InterPro" id="IPR009764">
    <property type="entry name" value="OCIA_dom"/>
</dbReference>
<name>A0A1B6M192_9HEMI</name>
<sequence>MNQVHTDPLDPQRAPPTPFRISPQDQKVIQECNREAFYKRCLPISAGFGGLTFLAARAGFLKSHATWGPTPKVMAAVFLGYFVGKISYQQICAEKLMAIPDSPLGAALRARKQQGGGGFQDSINPGLDAALRTKEWGAGGFRKSLTLDMPGYSLPEEGSPDVYRDDSAPRTFTDLDTDRPYNQGLDDTFRLNVDSLQRPEDFVLPPQATIPKSYDELRRQNREEYDKKSRSYRPAEDTPRQYQPPAPQPPPSSGGEPFDRYKPTNIYGDIFEK</sequence>
<feature type="region of interest" description="Disordered" evidence="1">
    <location>
        <begin position="1"/>
        <end position="21"/>
    </location>
</feature>
<feature type="compositionally biased region" description="Pro residues" evidence="1">
    <location>
        <begin position="242"/>
        <end position="252"/>
    </location>
</feature>
<dbReference type="InterPro" id="IPR040187">
    <property type="entry name" value="OCAD1/2"/>
</dbReference>
<dbReference type="EMBL" id="GEBQ01010284">
    <property type="protein sequence ID" value="JAT29693.1"/>
    <property type="molecule type" value="Transcribed_RNA"/>
</dbReference>
<dbReference type="GO" id="GO:0005768">
    <property type="term" value="C:endosome"/>
    <property type="evidence" value="ECO:0007669"/>
    <property type="project" value="TreeGrafter"/>
</dbReference>
<evidence type="ECO:0000259" key="2">
    <source>
        <dbReference type="Pfam" id="PF07051"/>
    </source>
</evidence>
<proteinExistence type="predicted"/>
<evidence type="ECO:0000313" key="3">
    <source>
        <dbReference type="EMBL" id="JAT29693.1"/>
    </source>
</evidence>
<feature type="region of interest" description="Disordered" evidence="1">
    <location>
        <begin position="200"/>
        <end position="273"/>
    </location>
</feature>
<accession>A0A1B6M192</accession>
<organism evidence="3">
    <name type="scientific">Graphocephala atropunctata</name>
    <dbReference type="NCBI Taxonomy" id="36148"/>
    <lineage>
        <taxon>Eukaryota</taxon>
        <taxon>Metazoa</taxon>
        <taxon>Ecdysozoa</taxon>
        <taxon>Arthropoda</taxon>
        <taxon>Hexapoda</taxon>
        <taxon>Insecta</taxon>
        <taxon>Pterygota</taxon>
        <taxon>Neoptera</taxon>
        <taxon>Paraneoptera</taxon>
        <taxon>Hemiptera</taxon>
        <taxon>Auchenorrhyncha</taxon>
        <taxon>Membracoidea</taxon>
        <taxon>Cicadellidae</taxon>
        <taxon>Cicadellinae</taxon>
        <taxon>Cicadellini</taxon>
        <taxon>Graphocephala</taxon>
    </lineage>
</organism>
<dbReference type="AlphaFoldDB" id="A0A1B6M192"/>
<feature type="compositionally biased region" description="Basic and acidic residues" evidence="1">
    <location>
        <begin position="213"/>
        <end position="239"/>
    </location>
</feature>
<feature type="domain" description="OCIA" evidence="2">
    <location>
        <begin position="19"/>
        <end position="103"/>
    </location>
</feature>
<dbReference type="PANTHER" id="PTHR13336:SF3">
    <property type="entry name" value="OCIA DOMAIN-CONTAINING PROTEIN 1"/>
    <property type="match status" value="1"/>
</dbReference>
<reference evidence="3" key="1">
    <citation type="submission" date="2015-11" db="EMBL/GenBank/DDBJ databases">
        <title>De novo transcriptome assembly of four potential Pierce s Disease insect vectors from Arizona vineyards.</title>
        <authorList>
            <person name="Tassone E.E."/>
        </authorList>
    </citation>
    <scope>NUCLEOTIDE SEQUENCE</scope>
</reference>